<evidence type="ECO:0000256" key="1">
    <source>
        <dbReference type="SAM" id="MobiDB-lite"/>
    </source>
</evidence>
<dbReference type="EMBL" id="DF968063">
    <property type="protein sequence ID" value="GAP02198.1"/>
    <property type="molecule type" value="Genomic_DNA"/>
</dbReference>
<keyword evidence="4" id="KW-1185">Reference proteome</keyword>
<reference evidence="3 4" key="1">
    <citation type="journal article" date="2015" name="BMC Genomics">
        <title>Comparative genomics of Fructobacillus spp. and Leuconostoc spp. reveals niche-specific evolution of Fructobacillus spp.</title>
        <authorList>
            <person name="Endo A."/>
            <person name="Tanizawa Y."/>
            <person name="Tanaka N."/>
            <person name="Maeno S."/>
            <person name="Kumar H."/>
            <person name="Shiwa Y."/>
            <person name="Okada S."/>
            <person name="Yoshikawa H."/>
            <person name="Dicks L."/>
            <person name="Nakagawa J."/>
            <person name="Arita M."/>
        </authorList>
    </citation>
    <scope>NUCLEOTIDE SEQUENCE [LARGE SCALE GENOMIC DNA]</scope>
    <source>
        <strain evidence="3 4">DSM 15468</strain>
    </source>
</reference>
<dbReference type="Proteomes" id="UP000061227">
    <property type="component" value="Unassembled WGS sequence"/>
</dbReference>
<dbReference type="AlphaFoldDB" id="A0A3F3H0J1"/>
<gene>
    <name evidence="3" type="ORF">FPFC_010760</name>
</gene>
<evidence type="ECO:0000313" key="3">
    <source>
        <dbReference type="EMBL" id="GAP02198.1"/>
    </source>
</evidence>
<sequence>MLDDKMYKSSKSWLVAAGAFMLIGGFSMSSDQHINPLTETNVSADDQDSSSLQAAQEQANTNLDTLQSTEINAITTYSVGFPEYTHDTQQKVIQTIIAQQRAKVANATTAGEATAAYTEAQTILSGLSAAKTNAIKTIQAEIKTAISQLPADGRWNGYSSASLFQGIGLNQEGDYLSMLVDLAQSKDEIDNILSTKSLMDQATTIDQQADPRLDATAAKQYTQTLFQLISTQTQEEINRSVLFDSSTKQLMLQAGQNLFNSALSIDPANYTNNMDQYYGAVWGKLLDYTSQIRGEYQAEVQIKAAVNAAISRVKADTSLTANQVSAKLTALATVEQQLLAANYSSASYTAYAKTANSVDSAIQKAENTQVAPTPENPSSNNNSANNQTSDTSSASQNTAANNSTQKQGTTVAKTDSGSQLPKAAIHAVQQSSNWIIASVAAALFGGSVWLSKRNKKN</sequence>
<evidence type="ECO:0000256" key="2">
    <source>
        <dbReference type="SAM" id="Phobius"/>
    </source>
</evidence>
<feature type="compositionally biased region" description="Low complexity" evidence="1">
    <location>
        <begin position="378"/>
        <end position="405"/>
    </location>
</feature>
<keyword evidence="2" id="KW-0812">Transmembrane</keyword>
<accession>A0A3F3H0J1</accession>
<keyword evidence="2" id="KW-1133">Transmembrane helix</keyword>
<feature type="region of interest" description="Disordered" evidence="1">
    <location>
        <begin position="366"/>
        <end position="417"/>
    </location>
</feature>
<protein>
    <submittedName>
        <fullName evidence="3">Secretin/TonB, short-like protein</fullName>
    </submittedName>
</protein>
<name>A0A3F3H0J1_9LACO</name>
<proteinExistence type="predicted"/>
<keyword evidence="2" id="KW-0472">Membrane</keyword>
<organism evidence="3 4">
    <name type="scientific">Fructobacillus pseudoficulneus</name>
    <dbReference type="NCBI Taxonomy" id="220714"/>
    <lineage>
        <taxon>Bacteria</taxon>
        <taxon>Bacillati</taxon>
        <taxon>Bacillota</taxon>
        <taxon>Bacilli</taxon>
        <taxon>Lactobacillales</taxon>
        <taxon>Lactobacillaceae</taxon>
        <taxon>Fructobacillus</taxon>
    </lineage>
</organism>
<feature type="transmembrane region" description="Helical" evidence="2">
    <location>
        <begin position="434"/>
        <end position="451"/>
    </location>
</feature>
<evidence type="ECO:0000313" key="4">
    <source>
        <dbReference type="Proteomes" id="UP000061227"/>
    </source>
</evidence>
<feature type="compositionally biased region" description="Polar residues" evidence="1">
    <location>
        <begin position="406"/>
        <end position="417"/>
    </location>
</feature>